<protein>
    <submittedName>
        <fullName evidence="1">Uncharacterized protein</fullName>
    </submittedName>
</protein>
<gene>
    <name evidence="1" type="ORF">JYB65_07175</name>
</gene>
<organism evidence="1 2">
    <name type="scientific">Clostridium aminobutyricum</name>
    <dbReference type="NCBI Taxonomy" id="33953"/>
    <lineage>
        <taxon>Bacteria</taxon>
        <taxon>Bacillati</taxon>
        <taxon>Bacillota</taxon>
        <taxon>Clostridia</taxon>
        <taxon>Eubacteriales</taxon>
        <taxon>Clostridiaceae</taxon>
        <taxon>Clostridium</taxon>
    </lineage>
</organism>
<dbReference type="AlphaFoldDB" id="A0A939D7X0"/>
<proteinExistence type="predicted"/>
<sequence>MKIKLNDNTELNVIQVNGGGRYFQGQNRDSLEFVFAKDAYTFTELEALFADKTKTEKVTTIDDADTENPVTLGVYDDYVLRVSMELKPVVITLATTETPEVTEERITVVMAQLTYIEKQLAKLGLL</sequence>
<comment type="caution">
    <text evidence="1">The sequence shown here is derived from an EMBL/GenBank/DDBJ whole genome shotgun (WGS) entry which is preliminary data.</text>
</comment>
<name>A0A939D7X0_CLOAM</name>
<dbReference type="RefSeq" id="WP_206581974.1">
    <property type="nucleotide sequence ID" value="NZ_JAFJZZ010000002.1"/>
</dbReference>
<accession>A0A939D7X0</accession>
<dbReference type="Proteomes" id="UP000664545">
    <property type="component" value="Unassembled WGS sequence"/>
</dbReference>
<evidence type="ECO:0000313" key="2">
    <source>
        <dbReference type="Proteomes" id="UP000664545"/>
    </source>
</evidence>
<reference evidence="1" key="1">
    <citation type="submission" date="2021-02" db="EMBL/GenBank/DDBJ databases">
        <title>Abyssanaerobacter marinus gen.nov., sp., nov, anaerobic bacterium isolated from the Onnuri vent field of Indian Ocean and suggestion of Mogibacteriaceae fam. nov., and proposal of reclassification of ambiguous this family's genus member.</title>
        <authorList>
            <person name="Kim Y.J."/>
            <person name="Yang J.-A."/>
        </authorList>
    </citation>
    <scope>NUCLEOTIDE SEQUENCE</scope>
    <source>
        <strain evidence="1">DSM 2634</strain>
    </source>
</reference>
<dbReference type="EMBL" id="JAFJZZ010000002">
    <property type="protein sequence ID" value="MBN7773139.1"/>
    <property type="molecule type" value="Genomic_DNA"/>
</dbReference>
<keyword evidence="2" id="KW-1185">Reference proteome</keyword>
<evidence type="ECO:0000313" key="1">
    <source>
        <dbReference type="EMBL" id="MBN7773139.1"/>
    </source>
</evidence>